<dbReference type="RefSeq" id="WP_088707689.1">
    <property type="nucleotide sequence ID" value="NZ_LSTO01000001.1"/>
</dbReference>
<organism evidence="6 7">
    <name type="scientific">Noviherbaspirillum denitrificans</name>
    <dbReference type="NCBI Taxonomy" id="1968433"/>
    <lineage>
        <taxon>Bacteria</taxon>
        <taxon>Pseudomonadati</taxon>
        <taxon>Pseudomonadota</taxon>
        <taxon>Betaproteobacteria</taxon>
        <taxon>Burkholderiales</taxon>
        <taxon>Oxalobacteraceae</taxon>
        <taxon>Noviherbaspirillum</taxon>
    </lineage>
</organism>
<dbReference type="InterPro" id="IPR029039">
    <property type="entry name" value="Flavoprotein-like_sf"/>
</dbReference>
<evidence type="ECO:0000259" key="5">
    <source>
        <dbReference type="Pfam" id="PF03358"/>
    </source>
</evidence>
<dbReference type="GO" id="GO:0016491">
    <property type="term" value="F:oxidoreductase activity"/>
    <property type="evidence" value="ECO:0007669"/>
    <property type="project" value="UniProtKB-KW"/>
</dbReference>
<sequence length="185" mass="19617">MKKIVALTGSLSKPSRTRSLVEHIAEQVAQHVPARISVIDIADLAGELGDAVSFSSIPASITRAHKQIAEADLVILGSPTYKGSYSGLLKHFLDLLDPAALKGKVTLLTATGGSDRHALVIEHQFRPLASFFETVTVPAGVYIKDSDFVNYALAEGAEQAHKRIELAVEQAVGLLAAREPVALAA</sequence>
<keyword evidence="4" id="KW-0560">Oxidoreductase</keyword>
<comment type="similarity">
    <text evidence="1">Belongs to the SsuE family.</text>
</comment>
<proteinExistence type="inferred from homology"/>
<gene>
    <name evidence="6" type="ORF">AYR66_16475</name>
</gene>
<evidence type="ECO:0000313" key="6">
    <source>
        <dbReference type="EMBL" id="OWW20827.1"/>
    </source>
</evidence>
<dbReference type="PANTHER" id="PTHR43408:SF2">
    <property type="entry name" value="FMN REDUCTASE (NADPH)"/>
    <property type="match status" value="1"/>
</dbReference>
<dbReference type="SUPFAM" id="SSF52218">
    <property type="entry name" value="Flavoproteins"/>
    <property type="match status" value="1"/>
</dbReference>
<name>A0A254TF95_9BURK</name>
<keyword evidence="7" id="KW-1185">Reference proteome</keyword>
<dbReference type="OrthoDB" id="1643408at2"/>
<evidence type="ECO:0000256" key="1">
    <source>
        <dbReference type="ARBA" id="ARBA00005990"/>
    </source>
</evidence>
<keyword evidence="2" id="KW-0285">Flavoprotein</keyword>
<dbReference type="AlphaFoldDB" id="A0A254TF95"/>
<keyword evidence="3" id="KW-0288">FMN</keyword>
<protein>
    <submittedName>
        <fullName evidence="6">NADPH-dependent FMN reductase</fullName>
    </submittedName>
</protein>
<accession>A0A254TF95</accession>
<evidence type="ECO:0000256" key="4">
    <source>
        <dbReference type="ARBA" id="ARBA00023002"/>
    </source>
</evidence>
<dbReference type="InterPro" id="IPR051814">
    <property type="entry name" value="NAD(P)H-dep_FMN_reductase"/>
</dbReference>
<dbReference type="InterPro" id="IPR005025">
    <property type="entry name" value="FMN_Rdtase-like_dom"/>
</dbReference>
<evidence type="ECO:0000256" key="3">
    <source>
        <dbReference type="ARBA" id="ARBA00022643"/>
    </source>
</evidence>
<dbReference type="Proteomes" id="UP000197535">
    <property type="component" value="Unassembled WGS sequence"/>
</dbReference>
<dbReference type="Gene3D" id="3.40.50.360">
    <property type="match status" value="1"/>
</dbReference>
<feature type="domain" description="NADPH-dependent FMN reductase-like" evidence="5">
    <location>
        <begin position="3"/>
        <end position="143"/>
    </location>
</feature>
<dbReference type="EMBL" id="LSTO01000001">
    <property type="protein sequence ID" value="OWW20827.1"/>
    <property type="molecule type" value="Genomic_DNA"/>
</dbReference>
<dbReference type="PANTHER" id="PTHR43408">
    <property type="entry name" value="FMN REDUCTASE (NADPH)"/>
    <property type="match status" value="1"/>
</dbReference>
<comment type="caution">
    <text evidence="6">The sequence shown here is derived from an EMBL/GenBank/DDBJ whole genome shotgun (WGS) entry which is preliminary data.</text>
</comment>
<evidence type="ECO:0000256" key="2">
    <source>
        <dbReference type="ARBA" id="ARBA00022630"/>
    </source>
</evidence>
<dbReference type="Pfam" id="PF03358">
    <property type="entry name" value="FMN_red"/>
    <property type="match status" value="1"/>
</dbReference>
<evidence type="ECO:0000313" key="7">
    <source>
        <dbReference type="Proteomes" id="UP000197535"/>
    </source>
</evidence>
<reference evidence="6 7" key="1">
    <citation type="submission" date="2016-02" db="EMBL/GenBank/DDBJ databases">
        <authorList>
            <person name="Wen L."/>
            <person name="He K."/>
            <person name="Yang H."/>
        </authorList>
    </citation>
    <scope>NUCLEOTIDE SEQUENCE [LARGE SCALE GENOMIC DNA]</scope>
    <source>
        <strain evidence="6 7">TSA40</strain>
    </source>
</reference>